<organism evidence="1 2">
    <name type="scientific">Actinopolymorpha pittospori</name>
    <dbReference type="NCBI Taxonomy" id="648752"/>
    <lineage>
        <taxon>Bacteria</taxon>
        <taxon>Bacillati</taxon>
        <taxon>Actinomycetota</taxon>
        <taxon>Actinomycetes</taxon>
        <taxon>Propionibacteriales</taxon>
        <taxon>Actinopolymorphaceae</taxon>
        <taxon>Actinopolymorpha</taxon>
    </lineage>
</organism>
<evidence type="ECO:0000313" key="2">
    <source>
        <dbReference type="Proteomes" id="UP000638648"/>
    </source>
</evidence>
<dbReference type="EMBL" id="JADBEM010000001">
    <property type="protein sequence ID" value="MBE1606249.1"/>
    <property type="molecule type" value="Genomic_DNA"/>
</dbReference>
<dbReference type="Proteomes" id="UP000638648">
    <property type="component" value="Unassembled WGS sequence"/>
</dbReference>
<dbReference type="AlphaFoldDB" id="A0A927MTA7"/>
<name>A0A927MTA7_9ACTN</name>
<keyword evidence="2" id="KW-1185">Reference proteome</keyword>
<proteinExistence type="predicted"/>
<accession>A0A927MTA7</accession>
<sequence length="155" mass="16506">MALPSLAPVSALEVRLGVDVGSLAGADLARAEADLADASALVRNEAGCDWVAVDGVTITAPDPVVAVVVRAALRSYRNPDGYQGENLGGSYSYQYAQGETGVYLTADEIRVVQLAARGAGTGGLTTVRVLPAYDRTRRPVPREEWDHPDPWRWSL</sequence>
<dbReference type="RefSeq" id="WP_192750411.1">
    <property type="nucleotide sequence ID" value="NZ_BAABJL010000011.1"/>
</dbReference>
<reference evidence="1" key="1">
    <citation type="submission" date="2020-10" db="EMBL/GenBank/DDBJ databases">
        <title>Sequencing the genomes of 1000 actinobacteria strains.</title>
        <authorList>
            <person name="Klenk H.-P."/>
        </authorList>
    </citation>
    <scope>NUCLEOTIDE SEQUENCE</scope>
    <source>
        <strain evidence="1">DSM 45354</strain>
    </source>
</reference>
<evidence type="ECO:0000313" key="1">
    <source>
        <dbReference type="EMBL" id="MBE1606249.1"/>
    </source>
</evidence>
<gene>
    <name evidence="1" type="ORF">HEB94_003097</name>
</gene>
<protein>
    <submittedName>
        <fullName evidence="1">Uncharacterized protein</fullName>
    </submittedName>
</protein>
<comment type="caution">
    <text evidence="1">The sequence shown here is derived from an EMBL/GenBank/DDBJ whole genome shotgun (WGS) entry which is preliminary data.</text>
</comment>